<dbReference type="AlphaFoldDB" id="A0A426YMN0"/>
<evidence type="ECO:0000313" key="4">
    <source>
        <dbReference type="Proteomes" id="UP000287651"/>
    </source>
</evidence>
<gene>
    <name evidence="3" type="ORF">B296_00049317</name>
</gene>
<feature type="coiled-coil region" evidence="1">
    <location>
        <begin position="16"/>
        <end position="101"/>
    </location>
</feature>
<accession>A0A426YMN0</accession>
<evidence type="ECO:0000256" key="1">
    <source>
        <dbReference type="SAM" id="Coils"/>
    </source>
</evidence>
<evidence type="ECO:0000256" key="2">
    <source>
        <dbReference type="SAM" id="Phobius"/>
    </source>
</evidence>
<name>A0A426YMN0_ENSVE</name>
<dbReference type="Proteomes" id="UP000287651">
    <property type="component" value="Unassembled WGS sequence"/>
</dbReference>
<dbReference type="EMBL" id="AMZH03011376">
    <property type="protein sequence ID" value="RRT52985.1"/>
    <property type="molecule type" value="Genomic_DNA"/>
</dbReference>
<sequence length="201" mass="22880">MANLSRSCFCSQKATISEIEARLDEERNQRREERQKAAADLNSALKRAQLEAQEEIKRQSEIHLRQHKEQQEVINKLEVSEEDARESIVTSEKKVRQLEIQVKDEQVALISSRKFGGGHVSSLPTLRQSELDLSLLWILILISLVFVSVIILQKSEALESELENLRKELESEKVGVMALCSVIIVCTAHALWFMNCATIIL</sequence>
<protein>
    <submittedName>
        <fullName evidence="3">Uncharacterized protein</fullName>
    </submittedName>
</protein>
<organism evidence="3 4">
    <name type="scientific">Ensete ventricosum</name>
    <name type="common">Abyssinian banana</name>
    <name type="synonym">Musa ensete</name>
    <dbReference type="NCBI Taxonomy" id="4639"/>
    <lineage>
        <taxon>Eukaryota</taxon>
        <taxon>Viridiplantae</taxon>
        <taxon>Streptophyta</taxon>
        <taxon>Embryophyta</taxon>
        <taxon>Tracheophyta</taxon>
        <taxon>Spermatophyta</taxon>
        <taxon>Magnoliopsida</taxon>
        <taxon>Liliopsida</taxon>
        <taxon>Zingiberales</taxon>
        <taxon>Musaceae</taxon>
        <taxon>Ensete</taxon>
    </lineage>
</organism>
<dbReference type="PANTHER" id="PTHR47458:SF1">
    <property type="entry name" value="SMAD_FHA DOMAIN-CONTAINING PROTEIN"/>
    <property type="match status" value="1"/>
</dbReference>
<keyword evidence="2" id="KW-0812">Transmembrane</keyword>
<feature type="coiled-coil region" evidence="1">
    <location>
        <begin position="148"/>
        <end position="175"/>
    </location>
</feature>
<feature type="transmembrane region" description="Helical" evidence="2">
    <location>
        <begin position="174"/>
        <end position="194"/>
    </location>
</feature>
<keyword evidence="2" id="KW-0472">Membrane</keyword>
<keyword evidence="1" id="KW-0175">Coiled coil</keyword>
<dbReference type="PANTHER" id="PTHR47458">
    <property type="entry name" value="SMAD/FHA DOMAIN-CONTAINING PROTEIN"/>
    <property type="match status" value="1"/>
</dbReference>
<feature type="transmembrane region" description="Helical" evidence="2">
    <location>
        <begin position="134"/>
        <end position="153"/>
    </location>
</feature>
<evidence type="ECO:0000313" key="3">
    <source>
        <dbReference type="EMBL" id="RRT52985.1"/>
    </source>
</evidence>
<comment type="caution">
    <text evidence="3">The sequence shown here is derived from an EMBL/GenBank/DDBJ whole genome shotgun (WGS) entry which is preliminary data.</text>
</comment>
<proteinExistence type="predicted"/>
<keyword evidence="2" id="KW-1133">Transmembrane helix</keyword>
<reference evidence="3 4" key="1">
    <citation type="journal article" date="2014" name="Agronomy (Basel)">
        <title>A Draft Genome Sequence for Ensete ventricosum, the Drought-Tolerant Tree Against Hunger.</title>
        <authorList>
            <person name="Harrison J."/>
            <person name="Moore K.A."/>
            <person name="Paszkiewicz K."/>
            <person name="Jones T."/>
            <person name="Grant M."/>
            <person name="Ambacheew D."/>
            <person name="Muzemil S."/>
            <person name="Studholme D.J."/>
        </authorList>
    </citation>
    <scope>NUCLEOTIDE SEQUENCE [LARGE SCALE GENOMIC DNA]</scope>
</reference>